<keyword evidence="1" id="KW-0812">Transmembrane</keyword>
<evidence type="ECO:0000313" key="2">
    <source>
        <dbReference type="EMBL" id="GAA4414704.1"/>
    </source>
</evidence>
<proteinExistence type="predicted"/>
<feature type="transmembrane region" description="Helical" evidence="1">
    <location>
        <begin position="50"/>
        <end position="69"/>
    </location>
</feature>
<dbReference type="Proteomes" id="UP001500622">
    <property type="component" value="Unassembled WGS sequence"/>
</dbReference>
<dbReference type="RefSeq" id="WP_345214458.1">
    <property type="nucleotide sequence ID" value="NZ_BAABGN010000001.1"/>
</dbReference>
<name>A0ABP8KST9_9MICO</name>
<feature type="transmembrane region" description="Helical" evidence="1">
    <location>
        <begin position="103"/>
        <end position="125"/>
    </location>
</feature>
<gene>
    <name evidence="2" type="ORF">GCM10023169_00290</name>
</gene>
<keyword evidence="1" id="KW-1133">Transmembrane helix</keyword>
<protein>
    <recommendedName>
        <fullName evidence="4">Phage holin family protein</fullName>
    </recommendedName>
</protein>
<keyword evidence="3" id="KW-1185">Reference proteome</keyword>
<comment type="caution">
    <text evidence="2">The sequence shown here is derived from an EMBL/GenBank/DDBJ whole genome shotgun (WGS) entry which is preliminary data.</text>
</comment>
<accession>A0ABP8KST9</accession>
<feature type="transmembrane region" description="Helical" evidence="1">
    <location>
        <begin position="76"/>
        <end position="97"/>
    </location>
</feature>
<sequence length="135" mass="13429">MTSQPVQNSPSSGTESTSGRLSWTLILGLGAMSLLWPLTGLTGIGGTGLARASLILGLTAVVWIAAVGLGRVARPVLTLTLAGVVYALVSLAVASFFGGLSGFGIDAVIPALIWGVLCGLVAAGVQKLLAAVTGR</sequence>
<evidence type="ECO:0008006" key="4">
    <source>
        <dbReference type="Google" id="ProtNLM"/>
    </source>
</evidence>
<keyword evidence="1" id="KW-0472">Membrane</keyword>
<feature type="transmembrane region" description="Helical" evidence="1">
    <location>
        <begin position="21"/>
        <end position="38"/>
    </location>
</feature>
<reference evidence="3" key="1">
    <citation type="journal article" date="2019" name="Int. J. Syst. Evol. Microbiol.">
        <title>The Global Catalogue of Microorganisms (GCM) 10K type strain sequencing project: providing services to taxonomists for standard genome sequencing and annotation.</title>
        <authorList>
            <consortium name="The Broad Institute Genomics Platform"/>
            <consortium name="The Broad Institute Genome Sequencing Center for Infectious Disease"/>
            <person name="Wu L."/>
            <person name="Ma J."/>
        </authorList>
    </citation>
    <scope>NUCLEOTIDE SEQUENCE [LARGE SCALE GENOMIC DNA]</scope>
    <source>
        <strain evidence="3">JCM 17810</strain>
    </source>
</reference>
<evidence type="ECO:0000313" key="3">
    <source>
        <dbReference type="Proteomes" id="UP001500622"/>
    </source>
</evidence>
<dbReference type="EMBL" id="BAABGN010000001">
    <property type="protein sequence ID" value="GAA4414704.1"/>
    <property type="molecule type" value="Genomic_DNA"/>
</dbReference>
<evidence type="ECO:0000256" key="1">
    <source>
        <dbReference type="SAM" id="Phobius"/>
    </source>
</evidence>
<organism evidence="2 3">
    <name type="scientific">Georgenia halophila</name>
    <dbReference type="NCBI Taxonomy" id="620889"/>
    <lineage>
        <taxon>Bacteria</taxon>
        <taxon>Bacillati</taxon>
        <taxon>Actinomycetota</taxon>
        <taxon>Actinomycetes</taxon>
        <taxon>Micrococcales</taxon>
        <taxon>Bogoriellaceae</taxon>
        <taxon>Georgenia</taxon>
    </lineage>
</organism>